<evidence type="ECO:0000313" key="3">
    <source>
        <dbReference type="EMBL" id="KYM87525.1"/>
    </source>
</evidence>
<evidence type="ECO:0000259" key="2">
    <source>
        <dbReference type="Pfam" id="PF16187"/>
    </source>
</evidence>
<organism evidence="3 4">
    <name type="scientific">Atta colombica</name>
    <dbReference type="NCBI Taxonomy" id="520822"/>
    <lineage>
        <taxon>Eukaryota</taxon>
        <taxon>Metazoa</taxon>
        <taxon>Ecdysozoa</taxon>
        <taxon>Arthropoda</taxon>
        <taxon>Hexapoda</taxon>
        <taxon>Insecta</taxon>
        <taxon>Pterygota</taxon>
        <taxon>Neoptera</taxon>
        <taxon>Endopterygota</taxon>
        <taxon>Hymenoptera</taxon>
        <taxon>Apocrita</taxon>
        <taxon>Aculeata</taxon>
        <taxon>Formicoidea</taxon>
        <taxon>Formicidae</taxon>
        <taxon>Myrmicinae</taxon>
        <taxon>Atta</taxon>
    </lineage>
</organism>
<dbReference type="AlphaFoldDB" id="A0A195BNB9"/>
<feature type="non-terminal residue" evidence="3">
    <location>
        <position position="1"/>
    </location>
</feature>
<dbReference type="PANTHER" id="PTHR43690:SF18">
    <property type="entry name" value="INSULIN-DEGRADING ENZYME-RELATED"/>
    <property type="match status" value="1"/>
</dbReference>
<dbReference type="Proteomes" id="UP000078540">
    <property type="component" value="Unassembled WGS sequence"/>
</dbReference>
<evidence type="ECO:0000256" key="1">
    <source>
        <dbReference type="ARBA" id="ARBA00022723"/>
    </source>
</evidence>
<keyword evidence="4" id="KW-1185">Reference proteome</keyword>
<gene>
    <name evidence="3" type="ORF">ALC53_03424</name>
</gene>
<proteinExistence type="predicted"/>
<dbReference type="InterPro" id="IPR050626">
    <property type="entry name" value="Peptidase_M16"/>
</dbReference>
<name>A0A195BNB9_9HYME</name>
<keyword evidence="1" id="KW-0479">Metal-binding</keyword>
<dbReference type="EMBL" id="KQ976432">
    <property type="protein sequence ID" value="KYM87525.1"/>
    <property type="molecule type" value="Genomic_DNA"/>
</dbReference>
<evidence type="ECO:0000313" key="4">
    <source>
        <dbReference type="Proteomes" id="UP000078540"/>
    </source>
</evidence>
<dbReference type="InterPro" id="IPR032632">
    <property type="entry name" value="Peptidase_M16_M"/>
</dbReference>
<dbReference type="Pfam" id="PF16187">
    <property type="entry name" value="Peptidase_M16_M"/>
    <property type="match status" value="1"/>
</dbReference>
<reference evidence="3 4" key="1">
    <citation type="submission" date="2015-09" db="EMBL/GenBank/DDBJ databases">
        <title>Atta colombica WGS genome.</title>
        <authorList>
            <person name="Nygaard S."/>
            <person name="Hu H."/>
            <person name="Boomsma J."/>
            <person name="Zhang G."/>
        </authorList>
    </citation>
    <scope>NUCLEOTIDE SEQUENCE [LARGE SCALE GENOMIC DNA]</scope>
    <source>
        <strain evidence="3">Treedump-2</strain>
        <tissue evidence="3">Whole body</tissue>
    </source>
</reference>
<dbReference type="Gene3D" id="3.30.830.10">
    <property type="entry name" value="Metalloenzyme, LuxS/M16 peptidase-like"/>
    <property type="match status" value="4"/>
</dbReference>
<sequence>KTACSLCVDVGNFSDPEIPNISYFLAYKYICFRKPEICSEQCITFKNFIHDNGGTIHVSMENEHTIFYIDIKENKLLLALQKFSLFFVNPIMPKHIFMEQLDAICKFLDMPCIYKAYIIEFQEGLFKGKTRYERLLSSFAQTGHPTNMFSVDYFKKFHNNIDYDKLYNIMDRFKKRHYSAHRIKLAIRLTSYINYDKEDISEVELFCKNMHFYPPKAYITVNQLDSNYNAKVIQKYLNYLAPEMANIMIFSKDFNCFELKKVEPWWQTAYTDIEIPKVWIERWKVIESLSEFNLPLSNIFLANNFYLLKTPNEKIEKYPIKLYNNSVSELWYHPDFKCCLPKCCMHFYFISPLKLQSLKNGVLMDMYCRLLEQLLAEELYPALQVGFKYDISVNRNGFILKIRDLNETLPLLASFFAHCIEQYSSLIMKDIFESIKINCGSLDSNTIQQLRSIQMSLGTSYYKIKNINKLDTISTISNYYQTGVITIELSTLINLISVSLFVDKFIHTIVDVRDIHGILGYYITICTETDKYTTEYVDKKINEFLRWFKNDLEKLTEELDIYKEMFLKSRTHDNTDLEDEVERNWKVIVKCTYIFDFRGQEILALKKINVNKLKEWFADHISNENNFRKLSLHIVGSIPKKAKYVHLEYINDDHQQYKPNKNHYITKVKDYKKNLFMFPTKRLNKSSQSTEYVTH</sequence>
<dbReference type="GO" id="GO:0046872">
    <property type="term" value="F:metal ion binding"/>
    <property type="evidence" value="ECO:0007669"/>
    <property type="project" value="UniProtKB-KW"/>
</dbReference>
<feature type="domain" description="Peptidase M16 middle/third" evidence="2">
    <location>
        <begin position="198"/>
        <end position="438"/>
    </location>
</feature>
<dbReference type="SUPFAM" id="SSF63411">
    <property type="entry name" value="LuxS/MPP-like metallohydrolase"/>
    <property type="match status" value="4"/>
</dbReference>
<dbReference type="InterPro" id="IPR011249">
    <property type="entry name" value="Metalloenz_LuxS/M16"/>
</dbReference>
<dbReference type="PANTHER" id="PTHR43690">
    <property type="entry name" value="NARDILYSIN"/>
    <property type="match status" value="1"/>
</dbReference>
<dbReference type="STRING" id="520822.A0A195BNB9"/>
<protein>
    <submittedName>
        <fullName evidence="3">Nardilysin</fullName>
    </submittedName>
</protein>
<accession>A0A195BNB9</accession>